<evidence type="ECO:0000256" key="2">
    <source>
        <dbReference type="SAM" id="MobiDB-lite"/>
    </source>
</evidence>
<dbReference type="GO" id="GO:0046872">
    <property type="term" value="F:metal ion binding"/>
    <property type="evidence" value="ECO:0007669"/>
    <property type="project" value="UniProtKB-KW"/>
</dbReference>
<accession>A0A8I6RBR2</accession>
<dbReference type="GO" id="GO:0005975">
    <property type="term" value="P:carbohydrate metabolic process"/>
    <property type="evidence" value="ECO:0007669"/>
    <property type="project" value="InterPro"/>
</dbReference>
<organism evidence="3 4">
    <name type="scientific">Cimex lectularius</name>
    <name type="common">Bed bug</name>
    <name type="synonym">Acanthia lectularia</name>
    <dbReference type="NCBI Taxonomy" id="79782"/>
    <lineage>
        <taxon>Eukaryota</taxon>
        <taxon>Metazoa</taxon>
        <taxon>Ecdysozoa</taxon>
        <taxon>Arthropoda</taxon>
        <taxon>Hexapoda</taxon>
        <taxon>Insecta</taxon>
        <taxon>Pterygota</taxon>
        <taxon>Neoptera</taxon>
        <taxon>Paraneoptera</taxon>
        <taxon>Hemiptera</taxon>
        <taxon>Heteroptera</taxon>
        <taxon>Panheteroptera</taxon>
        <taxon>Cimicomorpha</taxon>
        <taxon>Cimicidae</taxon>
        <taxon>Cimex</taxon>
    </lineage>
</organism>
<evidence type="ECO:0000313" key="3">
    <source>
        <dbReference type="EnsemblMetazoa" id="XP_014242243.1"/>
    </source>
</evidence>
<keyword evidence="1" id="KW-0862">Zinc</keyword>
<name>A0A8I6RBR2_CIMLE</name>
<sequence length="494" mass="55898">MSTEGRYFPPYPDFTLELSKKVLTDTRVGETHLVRPSESDNEESSPESLKKHNKTNIGKKKNNVDSNKGKINISRNTPTKPEKKPWQITGKIRKPSEVTSSKPKKPEYMKTGSYFYFKIKPEVDSKVDALILKLYESIMEAVPGLCGGNSDTSIYTGYSGIALLNYFLFKKTRDKVYFDTAKGLVSKALKSLKGRRISFLNGDAGPLALAAIFSVLEQRNEEADDYIHRLIELGDTADSNAPDEILYGRAGYLYALLFVEQETKPLIPDKVLRKTVEKIIQSGTKEAARRKSVVPLYYEWHDKIYLGAAHGYAGILYMLLNASRHMSEYEKENLVKPTLEWLINTKFQSGNFPSSIGSMTDRLIQWCHGAPGFTHLLSLASQVYKNPRYRELALECGDAVWERGLLKKGYSICHGVSGNAYTFLHLYQMTKDIKHLYRAASFVDWCTRYPANEGMRPDRPFSLFEGKAGLLYFLADAKDPLRALFPCYELKSSG</sequence>
<keyword evidence="1" id="KW-0479">Metal-binding</keyword>
<feature type="compositionally biased region" description="Basic and acidic residues" evidence="2">
    <location>
        <begin position="29"/>
        <end position="38"/>
    </location>
</feature>
<dbReference type="CDD" id="cd04794">
    <property type="entry name" value="euk_LANCL"/>
    <property type="match status" value="1"/>
</dbReference>
<feature type="binding site" evidence="1">
    <location>
        <position position="414"/>
    </location>
    <ligand>
        <name>Zn(2+)</name>
        <dbReference type="ChEBI" id="CHEBI:29105"/>
    </ligand>
</feature>
<feature type="region of interest" description="Disordered" evidence="2">
    <location>
        <begin position="29"/>
        <end position="104"/>
    </location>
</feature>
<feature type="binding site" evidence="1">
    <location>
        <position position="367"/>
    </location>
    <ligand>
        <name>Zn(2+)</name>
        <dbReference type="ChEBI" id="CHEBI:29105"/>
    </ligand>
</feature>
<evidence type="ECO:0008006" key="5">
    <source>
        <dbReference type="Google" id="ProtNLM"/>
    </source>
</evidence>
<dbReference type="GO" id="GO:0005886">
    <property type="term" value="C:plasma membrane"/>
    <property type="evidence" value="ECO:0007669"/>
    <property type="project" value="TreeGrafter"/>
</dbReference>
<dbReference type="Pfam" id="PF05147">
    <property type="entry name" value="LANC_like"/>
    <property type="match status" value="1"/>
</dbReference>
<proteinExistence type="predicted"/>
<dbReference type="KEGG" id="clec:106662568"/>
<dbReference type="PRINTS" id="PR01955">
    <property type="entry name" value="LANCFRANKIA"/>
</dbReference>
<feature type="compositionally biased region" description="Basic residues" evidence="2">
    <location>
        <begin position="51"/>
        <end position="61"/>
    </location>
</feature>
<dbReference type="OrthoDB" id="10257263at2759"/>
<dbReference type="Proteomes" id="UP000494040">
    <property type="component" value="Unassembled WGS sequence"/>
</dbReference>
<dbReference type="GO" id="GO:0031179">
    <property type="term" value="P:peptide modification"/>
    <property type="evidence" value="ECO:0007669"/>
    <property type="project" value="InterPro"/>
</dbReference>
<dbReference type="GeneID" id="106662568"/>
<evidence type="ECO:0000256" key="1">
    <source>
        <dbReference type="PIRSR" id="PIRSR607822-1"/>
    </source>
</evidence>
<evidence type="ECO:0000313" key="4">
    <source>
        <dbReference type="Proteomes" id="UP000494040"/>
    </source>
</evidence>
<dbReference type="AlphaFoldDB" id="A0A8I6RBR2"/>
<dbReference type="InterPro" id="IPR012341">
    <property type="entry name" value="6hp_glycosidase-like_sf"/>
</dbReference>
<keyword evidence="4" id="KW-1185">Reference proteome</keyword>
<dbReference type="PANTHER" id="PTHR12736:SF21">
    <property type="entry name" value="LANC-LIKE PROTEIN 2"/>
    <property type="match status" value="1"/>
</dbReference>
<dbReference type="PRINTS" id="PR01950">
    <property type="entry name" value="LANCSUPER"/>
</dbReference>
<dbReference type="OMA" id="FLHDRAH"/>
<dbReference type="PANTHER" id="PTHR12736">
    <property type="entry name" value="LANC-LIKE PROTEIN"/>
    <property type="match status" value="1"/>
</dbReference>
<dbReference type="SMART" id="SM01260">
    <property type="entry name" value="LANC_like"/>
    <property type="match status" value="1"/>
</dbReference>
<feature type="binding site" evidence="1">
    <location>
        <position position="413"/>
    </location>
    <ligand>
        <name>Zn(2+)</name>
        <dbReference type="ChEBI" id="CHEBI:29105"/>
    </ligand>
</feature>
<dbReference type="RefSeq" id="XP_014242243.1">
    <property type="nucleotide sequence ID" value="XM_014386757.2"/>
</dbReference>
<dbReference type="SUPFAM" id="SSF158745">
    <property type="entry name" value="LanC-like"/>
    <property type="match status" value="1"/>
</dbReference>
<reference evidence="3" key="1">
    <citation type="submission" date="2022-01" db="UniProtKB">
        <authorList>
            <consortium name="EnsemblMetazoa"/>
        </authorList>
    </citation>
    <scope>IDENTIFICATION</scope>
</reference>
<dbReference type="EnsemblMetazoa" id="XM_014386757.2">
    <property type="protein sequence ID" value="XP_014242243.1"/>
    <property type="gene ID" value="LOC106662568"/>
</dbReference>
<dbReference type="InterPro" id="IPR007822">
    <property type="entry name" value="LANC-like"/>
</dbReference>
<dbReference type="Gene3D" id="1.50.10.10">
    <property type="match status" value="1"/>
</dbReference>
<protein>
    <recommendedName>
        <fullName evidence="5">LanC-like protein 2</fullName>
    </recommendedName>
</protein>